<comment type="similarity">
    <text evidence="2">Belongs to the bacterial solute-binding protein 5 family.</text>
</comment>
<reference evidence="6 7" key="1">
    <citation type="journal article" date="2021" name="ISME Commun">
        <title>Automated analysis of genomic sequences facilitates high-throughput and comprehensive description of bacteria.</title>
        <authorList>
            <person name="Hitch T.C.A."/>
        </authorList>
    </citation>
    <scope>NUCLEOTIDE SEQUENCE [LARGE SCALE GENOMIC DNA]</scope>
    <source>
        <strain evidence="6 7">Sanger_109</strain>
    </source>
</reference>
<comment type="caution">
    <text evidence="6">The sequence shown here is derived from an EMBL/GenBank/DDBJ whole genome shotgun (WGS) entry which is preliminary data.</text>
</comment>
<comment type="subcellular location">
    <subcellularLocation>
        <location evidence="1">Cell envelope</location>
    </subcellularLocation>
</comment>
<dbReference type="Gene3D" id="3.10.105.10">
    <property type="entry name" value="Dipeptide-binding Protein, Domain 3"/>
    <property type="match status" value="1"/>
</dbReference>
<dbReference type="RefSeq" id="WP_262590591.1">
    <property type="nucleotide sequence ID" value="NZ_JAOQJQ010000001.1"/>
</dbReference>
<dbReference type="SUPFAM" id="SSF53850">
    <property type="entry name" value="Periplasmic binding protein-like II"/>
    <property type="match status" value="1"/>
</dbReference>
<name>A0ABT2TGM7_9FIRM</name>
<dbReference type="Gene3D" id="3.40.190.10">
    <property type="entry name" value="Periplasmic binding protein-like II"/>
    <property type="match status" value="1"/>
</dbReference>
<keyword evidence="4" id="KW-0732">Signal</keyword>
<protein>
    <submittedName>
        <fullName evidence="6">ABC transporter substrate-binding protein</fullName>
    </submittedName>
</protein>
<keyword evidence="3" id="KW-0813">Transport</keyword>
<evidence type="ECO:0000259" key="5">
    <source>
        <dbReference type="Pfam" id="PF00496"/>
    </source>
</evidence>
<dbReference type="EMBL" id="JAOQJQ010000001">
    <property type="protein sequence ID" value="MCU6761051.1"/>
    <property type="molecule type" value="Genomic_DNA"/>
</dbReference>
<dbReference type="Proteomes" id="UP001652442">
    <property type="component" value="Unassembled WGS sequence"/>
</dbReference>
<dbReference type="InterPro" id="IPR039424">
    <property type="entry name" value="SBP_5"/>
</dbReference>
<sequence>MKKKKMILAVVALAVLGLLFFSLKYFSSTKHPYLEYQGTESKIDKDQERMQQFIIGSSDIPQSGQVLWESGKTAEMISRFIYESLVSISETKDIEFILAEEISFHEEGTVADVVIRETVFSDGTALTAEKVKEAYLILNQPGSSYAGMDLMKSVVGMEEYQQGTAEDISGIEVLSEKQLRFQFQDVLLNNMQVFSMPVIHKIENKETYSGTGPYQIESVKGMQEIILSENTYAKKNPYEYSTIRFVNMPLEVLNSQMKEFSPDAVIISAQTSLDLFKQQECYDIYGFPSGNYSYIGFSPDCKKSVQEAVCAVTDPAGIYRNIRSVNSPSVEYMTAEGITAAAKGGESFRKLAKGLNAEKLSKTLREQLNGATLKFLCPDNTIARMYYKEFADQFGQYDIKVEGIFVDAAKMQEYLYKENTYDFYFSYEMSETPKQIIEKNYDKDELKSLLKTVLERDCKKMYDTLEETNFKEKLIVPVDVQKQYLAVLSDCHNKEMLSQLLEW</sequence>
<dbReference type="PANTHER" id="PTHR30290">
    <property type="entry name" value="PERIPLASMIC BINDING COMPONENT OF ABC TRANSPORTER"/>
    <property type="match status" value="1"/>
</dbReference>
<accession>A0ABT2TGM7</accession>
<dbReference type="PANTHER" id="PTHR30290:SF10">
    <property type="entry name" value="PERIPLASMIC OLIGOPEPTIDE-BINDING PROTEIN-RELATED"/>
    <property type="match status" value="1"/>
</dbReference>
<dbReference type="InterPro" id="IPR000914">
    <property type="entry name" value="SBP_5_dom"/>
</dbReference>
<evidence type="ECO:0000256" key="3">
    <source>
        <dbReference type="ARBA" id="ARBA00022448"/>
    </source>
</evidence>
<keyword evidence="7" id="KW-1185">Reference proteome</keyword>
<dbReference type="Gene3D" id="3.90.76.10">
    <property type="entry name" value="Dipeptide-binding Protein, Domain 1"/>
    <property type="match status" value="1"/>
</dbReference>
<evidence type="ECO:0000256" key="1">
    <source>
        <dbReference type="ARBA" id="ARBA00004196"/>
    </source>
</evidence>
<evidence type="ECO:0000313" key="7">
    <source>
        <dbReference type="Proteomes" id="UP001652442"/>
    </source>
</evidence>
<organism evidence="6 7">
    <name type="scientific">Brotonthovivens ammoniilytica</name>
    <dbReference type="NCBI Taxonomy" id="2981725"/>
    <lineage>
        <taxon>Bacteria</taxon>
        <taxon>Bacillati</taxon>
        <taxon>Bacillota</taxon>
        <taxon>Clostridia</taxon>
        <taxon>Lachnospirales</taxon>
        <taxon>Lachnospiraceae</taxon>
        <taxon>Brotonthovivens</taxon>
    </lineage>
</organism>
<evidence type="ECO:0000256" key="2">
    <source>
        <dbReference type="ARBA" id="ARBA00005695"/>
    </source>
</evidence>
<dbReference type="Pfam" id="PF00496">
    <property type="entry name" value="SBP_bac_5"/>
    <property type="match status" value="1"/>
</dbReference>
<gene>
    <name evidence="6" type="ORF">OCV88_01715</name>
</gene>
<feature type="domain" description="Solute-binding protein family 5" evidence="5">
    <location>
        <begin position="98"/>
        <end position="428"/>
    </location>
</feature>
<evidence type="ECO:0000256" key="4">
    <source>
        <dbReference type="ARBA" id="ARBA00022729"/>
    </source>
</evidence>
<evidence type="ECO:0000313" key="6">
    <source>
        <dbReference type="EMBL" id="MCU6761051.1"/>
    </source>
</evidence>
<proteinExistence type="inferred from homology"/>